<dbReference type="InterPro" id="IPR006366">
    <property type="entry name" value="CobA/CysG_C"/>
</dbReference>
<dbReference type="STRING" id="484498.SAMN05421686_103133"/>
<comment type="similarity">
    <text evidence="1 9">Belongs to the precorrin methyltransferase family.</text>
</comment>
<dbReference type="PANTHER" id="PTHR45790:SF3">
    <property type="entry name" value="S-ADENOSYL-L-METHIONINE-DEPENDENT UROPORPHYRINOGEN III METHYLTRANSFERASE, CHLOROPLASTIC"/>
    <property type="match status" value="1"/>
</dbReference>
<evidence type="ECO:0000256" key="6">
    <source>
        <dbReference type="ARBA" id="ARBA00023244"/>
    </source>
</evidence>
<dbReference type="Gene3D" id="3.40.1010.10">
    <property type="entry name" value="Cobalt-precorrin-4 Transmethylase, Domain 1"/>
    <property type="match status" value="1"/>
</dbReference>
<comment type="pathway">
    <text evidence="7">Porphyrin-containing compound metabolism; siroheme biosynthesis; precorrin-2 from uroporphyrinogen III: step 1/1.</text>
</comment>
<dbReference type="Gene3D" id="3.30.950.10">
    <property type="entry name" value="Methyltransferase, Cobalt-precorrin-4 Transmethylase, Domain 2"/>
    <property type="match status" value="1"/>
</dbReference>
<evidence type="ECO:0000256" key="7">
    <source>
        <dbReference type="ARBA" id="ARBA00025705"/>
    </source>
</evidence>
<protein>
    <recommendedName>
        <fullName evidence="2">uroporphyrinogen-III C-methyltransferase</fullName>
        <ecNumber evidence="2">2.1.1.107</ecNumber>
    </recommendedName>
</protein>
<keyword evidence="12" id="KW-1185">Reference proteome</keyword>
<dbReference type="PANTHER" id="PTHR45790">
    <property type="entry name" value="SIROHEME SYNTHASE-RELATED"/>
    <property type="match status" value="1"/>
</dbReference>
<evidence type="ECO:0000256" key="1">
    <source>
        <dbReference type="ARBA" id="ARBA00005879"/>
    </source>
</evidence>
<dbReference type="FunFam" id="3.40.1010.10:FF:000001">
    <property type="entry name" value="Siroheme synthase"/>
    <property type="match status" value="1"/>
</dbReference>
<name>A0A1N7KWS2_9GAMM</name>
<dbReference type="GO" id="GO:0004851">
    <property type="term" value="F:uroporphyrin-III C-methyltransferase activity"/>
    <property type="evidence" value="ECO:0007669"/>
    <property type="project" value="UniProtKB-EC"/>
</dbReference>
<dbReference type="InterPro" id="IPR014776">
    <property type="entry name" value="4pyrrole_Mease_sub2"/>
</dbReference>
<dbReference type="InterPro" id="IPR014777">
    <property type="entry name" value="4pyrrole_Mease_sub1"/>
</dbReference>
<evidence type="ECO:0000256" key="3">
    <source>
        <dbReference type="ARBA" id="ARBA00022603"/>
    </source>
</evidence>
<evidence type="ECO:0000256" key="4">
    <source>
        <dbReference type="ARBA" id="ARBA00022679"/>
    </source>
</evidence>
<dbReference type="EMBL" id="FTOH01000003">
    <property type="protein sequence ID" value="SIS65936.1"/>
    <property type="molecule type" value="Genomic_DNA"/>
</dbReference>
<evidence type="ECO:0000259" key="10">
    <source>
        <dbReference type="Pfam" id="PF00590"/>
    </source>
</evidence>
<dbReference type="AlphaFoldDB" id="A0A1N7KWS2"/>
<keyword evidence="3 9" id="KW-0489">Methyltransferase</keyword>
<dbReference type="InterPro" id="IPR050161">
    <property type="entry name" value="Siro_Cobalamin_biosynth"/>
</dbReference>
<dbReference type="SUPFAM" id="SSF53790">
    <property type="entry name" value="Tetrapyrrole methylase"/>
    <property type="match status" value="1"/>
</dbReference>
<gene>
    <name evidence="11" type="ORF">SAMN05421686_103133</name>
</gene>
<dbReference type="InterPro" id="IPR000878">
    <property type="entry name" value="4pyrrol_Mease"/>
</dbReference>
<organism evidence="11 12">
    <name type="scientific">Thalassolituus maritimus</name>
    <dbReference type="NCBI Taxonomy" id="484498"/>
    <lineage>
        <taxon>Bacteria</taxon>
        <taxon>Pseudomonadati</taxon>
        <taxon>Pseudomonadota</taxon>
        <taxon>Gammaproteobacteria</taxon>
        <taxon>Oceanospirillales</taxon>
        <taxon>Oceanospirillaceae</taxon>
        <taxon>Thalassolituus</taxon>
    </lineage>
</organism>
<dbReference type="Proteomes" id="UP000185639">
    <property type="component" value="Unassembled WGS sequence"/>
</dbReference>
<evidence type="ECO:0000256" key="9">
    <source>
        <dbReference type="RuleBase" id="RU003960"/>
    </source>
</evidence>
<evidence type="ECO:0000256" key="8">
    <source>
        <dbReference type="ARBA" id="ARBA00060548"/>
    </source>
</evidence>
<dbReference type="InterPro" id="IPR003043">
    <property type="entry name" value="Uropor_MeTrfase_CS"/>
</dbReference>
<dbReference type="EC" id="2.1.1.107" evidence="2"/>
<feature type="domain" description="Tetrapyrrole methylase" evidence="10">
    <location>
        <begin position="10"/>
        <end position="214"/>
    </location>
</feature>
<dbReference type="RefSeq" id="WP_076514676.1">
    <property type="nucleotide sequence ID" value="NZ_FTOH01000003.1"/>
</dbReference>
<dbReference type="CDD" id="cd11642">
    <property type="entry name" value="SUMT"/>
    <property type="match status" value="1"/>
</dbReference>
<evidence type="ECO:0000256" key="2">
    <source>
        <dbReference type="ARBA" id="ARBA00012162"/>
    </source>
</evidence>
<keyword evidence="5" id="KW-0949">S-adenosyl-L-methionine</keyword>
<reference evidence="12" key="1">
    <citation type="submission" date="2017-01" db="EMBL/GenBank/DDBJ databases">
        <authorList>
            <person name="Varghese N."/>
            <person name="Submissions S."/>
        </authorList>
    </citation>
    <scope>NUCLEOTIDE SEQUENCE [LARGE SCALE GENOMIC DNA]</scope>
    <source>
        <strain evidence="12">DSM 24913</strain>
    </source>
</reference>
<keyword evidence="6" id="KW-0627">Porphyrin biosynthesis</keyword>
<dbReference type="OrthoDB" id="9815856at2"/>
<dbReference type="UniPathway" id="UPA00262">
    <property type="reaction ID" value="UER00211"/>
</dbReference>
<accession>A0A1N7KWS2</accession>
<evidence type="ECO:0000313" key="11">
    <source>
        <dbReference type="EMBL" id="SIS65936.1"/>
    </source>
</evidence>
<dbReference type="GO" id="GO:0032259">
    <property type="term" value="P:methylation"/>
    <property type="evidence" value="ECO:0007669"/>
    <property type="project" value="UniProtKB-KW"/>
</dbReference>
<dbReference type="PROSITE" id="PS00840">
    <property type="entry name" value="SUMT_2"/>
    <property type="match status" value="1"/>
</dbReference>
<keyword evidence="4 9" id="KW-0808">Transferase</keyword>
<dbReference type="NCBIfam" id="TIGR01469">
    <property type="entry name" value="cobA_cysG_Cterm"/>
    <property type="match status" value="1"/>
</dbReference>
<evidence type="ECO:0000313" key="12">
    <source>
        <dbReference type="Proteomes" id="UP000185639"/>
    </source>
</evidence>
<proteinExistence type="inferred from homology"/>
<dbReference type="Pfam" id="PF00590">
    <property type="entry name" value="TP_methylase"/>
    <property type="match status" value="1"/>
</dbReference>
<evidence type="ECO:0000256" key="5">
    <source>
        <dbReference type="ARBA" id="ARBA00022691"/>
    </source>
</evidence>
<comment type="pathway">
    <text evidence="8">Cofactor biosynthesis; adenosylcobalamin biosynthesis; precorrin-2 from uroporphyrinogen III: step 1/1.</text>
</comment>
<dbReference type="InterPro" id="IPR035996">
    <property type="entry name" value="4pyrrol_Methylase_sf"/>
</dbReference>
<sequence>MKNTQKQPGKVWLVGGGPGDPELLTIKAMRVISQADIVLYDSLISDEILDMLPQKCTRIHVGKRCGAHKMTQVDIQKLLLTSARKYARVVRLKGGDPFIFGRGGEELEYLQKHGIEVDIVPGITAAGGCAAAAKIPLTHRQYGNALMLDSGHSQFGEYQKSQSPTRVFYMGVKQAGMITASLLSEGLSDSTPVALIANGTLPDQEVHTGVLMDLPFLAERYSGAGPALIIVGEVAAFAARNQVQAHGEAVA</sequence>
<dbReference type="GO" id="GO:0019354">
    <property type="term" value="P:siroheme biosynthetic process"/>
    <property type="evidence" value="ECO:0007669"/>
    <property type="project" value="UniProtKB-UniPathway"/>
</dbReference>
<dbReference type="NCBIfam" id="NF004790">
    <property type="entry name" value="PRK06136.1"/>
    <property type="match status" value="1"/>
</dbReference>